<proteinExistence type="predicted"/>
<reference evidence="1" key="1">
    <citation type="submission" date="2019-10" db="EMBL/GenBank/DDBJ databases">
        <authorList>
            <consortium name="DOE Joint Genome Institute"/>
            <person name="Kuo A."/>
            <person name="Miyauchi S."/>
            <person name="Kiss E."/>
            <person name="Drula E."/>
            <person name="Kohler A."/>
            <person name="Sanchez-Garcia M."/>
            <person name="Andreopoulos B."/>
            <person name="Barry K.W."/>
            <person name="Bonito G."/>
            <person name="Buee M."/>
            <person name="Carver A."/>
            <person name="Chen C."/>
            <person name="Cichocki N."/>
            <person name="Clum A."/>
            <person name="Culley D."/>
            <person name="Crous P.W."/>
            <person name="Fauchery L."/>
            <person name="Girlanda M."/>
            <person name="Hayes R."/>
            <person name="Keri Z."/>
            <person name="Labutti K."/>
            <person name="Lipzen A."/>
            <person name="Lombard V."/>
            <person name="Magnuson J."/>
            <person name="Maillard F."/>
            <person name="Morin E."/>
            <person name="Murat C."/>
            <person name="Nolan M."/>
            <person name="Ohm R."/>
            <person name="Pangilinan J."/>
            <person name="Pereira M."/>
            <person name="Perotto S."/>
            <person name="Peter M."/>
            <person name="Riley R."/>
            <person name="Sitrit Y."/>
            <person name="Stielow B."/>
            <person name="Szollosi G."/>
            <person name="Zifcakova L."/>
            <person name="Stursova M."/>
            <person name="Spatafora J.W."/>
            <person name="Tedersoo L."/>
            <person name="Vaario L.-M."/>
            <person name="Yamada A."/>
            <person name="Yan M."/>
            <person name="Wang P."/>
            <person name="Xu J."/>
            <person name="Bruns T."/>
            <person name="Baldrian P."/>
            <person name="Vilgalys R."/>
            <person name="Henrissat B."/>
            <person name="Grigoriev I.V."/>
            <person name="Hibbett D."/>
            <person name="Nagy L.G."/>
            <person name="Martin F.M."/>
        </authorList>
    </citation>
    <scope>NUCLEOTIDE SEQUENCE</scope>
    <source>
        <strain evidence="1">P2</strain>
    </source>
</reference>
<keyword evidence="2" id="KW-1185">Reference proteome</keyword>
<sequence length="1097" mass="125372">MPDGDAISISSGSDGEEQLDRRAILEPAIQSVVDALGGFEDGIYRMGDECYSCLKDLKKFWRKDDTDDERTVARIFSDCRVLSNDLIPVLTETAGKGHVEDKRAIACVDLITAVTWPIDLAEELKEMDEELDKGSDYTQLLSSHLRYKAAMLQPGILKALFSIILPCLAKSPKERKERDIQIITVVLFLVRNLAFIKDLPSNTNLSSDQAEFSSLQSRLIKALSEDFILEFLLTIASNASTDPLFNRWNVIALEIFYLIFRGVRPASLVIEAEKQASSNLNRLLSVEGQRKLEWARNATSRHSRFGTTITVTKNAKPHKPTSEPSDTKDEALPPRPYVLHRQKAITAETGEMFDVEKKQRTKKGKKIDALAREDTLSLDSRKILQGLAKNFVKSCFSPFLSSLLKDIRSERPKITEKDNLRLLFITKWFLEFFLQAHAKEKTLKQENIWDFGFVAEVTDRGWITWVLRRMREALDAKPKMWTEFQAGIECLTQLLLLIERMSTEDLADVALTDVAEVLQNQLIYNGEVLEIALESLKAYKDGTQSLVYLDSSVHLAYALLRMLEKWTKVGGGREMYVRKKARRKKKAKGPTEEEGIPDVEEEEAGENEEEEVKDMRLTFEGFELRFANSEVTKTLLAYLGRYKEFPSPEHMKRVVGLLHRQAVRAKAEGLFFNVSTLALFKSIMDHKQYLPREQPYKDLVNLIQFLLRQFFKAVDDDPFIIVHALYPKNRGHWKQFSSWKPEEKFIEREKKVAAEVQVTQGYTWTEEMGIVIACLVEDEKAHLIDWVKEILSGVISQRKHIIEETDKVVSDDDDDDEGAESEAKLEPWRNPSGEAIAKFTDFPIPYKDEAQADATTNDPHLKLLFRLLKFEVQEEQDSLDETQWIVPAKVMPFDMQSQLNVIDQFLKYPIDLQGKKASELLKKKPRKRRPRRVELDENGEPPAKKERKKKEAQQYKSATMIEDSDADEDEWAAFFEREKKLAERTALAATASGTSGTMRATGTKKRRRTEGKKRRRKRGSDVTSGSETEKSGSELDREPPSTMQSPQQGSEPSPPREPPEEPARPRPRPRKRLRASSPPQSSSPPFEPTPLPDLEDR</sequence>
<protein>
    <submittedName>
        <fullName evidence="1">Timeless-domain-containing protein</fullName>
    </submittedName>
</protein>
<gene>
    <name evidence="1" type="ORF">BDM02DRAFT_3150362</name>
</gene>
<comment type="caution">
    <text evidence="1">The sequence shown here is derived from an EMBL/GenBank/DDBJ whole genome shotgun (WGS) entry which is preliminary data.</text>
</comment>
<dbReference type="Proteomes" id="UP000886501">
    <property type="component" value="Unassembled WGS sequence"/>
</dbReference>
<accession>A0ACB6Z4C6</accession>
<evidence type="ECO:0000313" key="1">
    <source>
        <dbReference type="EMBL" id="KAF9644412.1"/>
    </source>
</evidence>
<organism evidence="1 2">
    <name type="scientific">Thelephora ganbajun</name>
    <name type="common">Ganba fungus</name>
    <dbReference type="NCBI Taxonomy" id="370292"/>
    <lineage>
        <taxon>Eukaryota</taxon>
        <taxon>Fungi</taxon>
        <taxon>Dikarya</taxon>
        <taxon>Basidiomycota</taxon>
        <taxon>Agaricomycotina</taxon>
        <taxon>Agaricomycetes</taxon>
        <taxon>Thelephorales</taxon>
        <taxon>Thelephoraceae</taxon>
        <taxon>Thelephora</taxon>
    </lineage>
</organism>
<reference evidence="1" key="2">
    <citation type="journal article" date="2020" name="Nat. Commun.">
        <title>Large-scale genome sequencing of mycorrhizal fungi provides insights into the early evolution of symbiotic traits.</title>
        <authorList>
            <person name="Miyauchi S."/>
            <person name="Kiss E."/>
            <person name="Kuo A."/>
            <person name="Drula E."/>
            <person name="Kohler A."/>
            <person name="Sanchez-Garcia M."/>
            <person name="Morin E."/>
            <person name="Andreopoulos B."/>
            <person name="Barry K.W."/>
            <person name="Bonito G."/>
            <person name="Buee M."/>
            <person name="Carver A."/>
            <person name="Chen C."/>
            <person name="Cichocki N."/>
            <person name="Clum A."/>
            <person name="Culley D."/>
            <person name="Crous P.W."/>
            <person name="Fauchery L."/>
            <person name="Girlanda M."/>
            <person name="Hayes R.D."/>
            <person name="Keri Z."/>
            <person name="LaButti K."/>
            <person name="Lipzen A."/>
            <person name="Lombard V."/>
            <person name="Magnuson J."/>
            <person name="Maillard F."/>
            <person name="Murat C."/>
            <person name="Nolan M."/>
            <person name="Ohm R.A."/>
            <person name="Pangilinan J."/>
            <person name="Pereira M.F."/>
            <person name="Perotto S."/>
            <person name="Peter M."/>
            <person name="Pfister S."/>
            <person name="Riley R."/>
            <person name="Sitrit Y."/>
            <person name="Stielow J.B."/>
            <person name="Szollosi G."/>
            <person name="Zifcakova L."/>
            <person name="Stursova M."/>
            <person name="Spatafora J.W."/>
            <person name="Tedersoo L."/>
            <person name="Vaario L.M."/>
            <person name="Yamada A."/>
            <person name="Yan M."/>
            <person name="Wang P."/>
            <person name="Xu J."/>
            <person name="Bruns T."/>
            <person name="Baldrian P."/>
            <person name="Vilgalys R."/>
            <person name="Dunand C."/>
            <person name="Henrissat B."/>
            <person name="Grigoriev I.V."/>
            <person name="Hibbett D."/>
            <person name="Nagy L.G."/>
            <person name="Martin F.M."/>
        </authorList>
    </citation>
    <scope>NUCLEOTIDE SEQUENCE</scope>
    <source>
        <strain evidence="1">P2</strain>
    </source>
</reference>
<dbReference type="EMBL" id="MU118140">
    <property type="protein sequence ID" value="KAF9644412.1"/>
    <property type="molecule type" value="Genomic_DNA"/>
</dbReference>
<evidence type="ECO:0000313" key="2">
    <source>
        <dbReference type="Proteomes" id="UP000886501"/>
    </source>
</evidence>
<name>A0ACB6Z4C6_THEGA</name>